<dbReference type="InterPro" id="IPR036396">
    <property type="entry name" value="Cyt_P450_sf"/>
</dbReference>
<organism evidence="3 4">
    <name type="scientific">Elysia crispata</name>
    <name type="common">lettuce slug</name>
    <dbReference type="NCBI Taxonomy" id="231223"/>
    <lineage>
        <taxon>Eukaryota</taxon>
        <taxon>Metazoa</taxon>
        <taxon>Spiralia</taxon>
        <taxon>Lophotrochozoa</taxon>
        <taxon>Mollusca</taxon>
        <taxon>Gastropoda</taxon>
        <taxon>Heterobranchia</taxon>
        <taxon>Euthyneura</taxon>
        <taxon>Panpulmonata</taxon>
        <taxon>Sacoglossa</taxon>
        <taxon>Placobranchoidea</taxon>
        <taxon>Plakobranchidae</taxon>
        <taxon>Elysia</taxon>
    </lineage>
</organism>
<dbReference type="GO" id="GO:0020037">
    <property type="term" value="F:heme binding"/>
    <property type="evidence" value="ECO:0007669"/>
    <property type="project" value="InterPro"/>
</dbReference>
<sequence>VWSEQELRMVDPVLPEPGSERMNKFEEAINYMRSSVRQVLQHRKDTAPQDPLLIDDVIEHAASEEILECDVISYLVASFHTTGNLLAWCLYYLATHEQVQQRAYEEIVGVLGQEDLVTDSNIDRFQYTHQVINESLRCGVVGPWGSRYQETDCLLGGHHIPKFTPVIHAFGVVMEDSKLWPAPDKRGDGRQQTVASPRQTANCGQPQTSEYRVVLLGVVMEDTANCGQPQTSEYRVVVLGVVMEDSKLWPAPDK</sequence>
<reference evidence="3" key="1">
    <citation type="journal article" date="2023" name="G3 (Bethesda)">
        <title>A reference genome for the long-term kleptoplast-retaining sea slug Elysia crispata morphotype clarki.</title>
        <authorList>
            <person name="Eastman K.E."/>
            <person name="Pendleton A.L."/>
            <person name="Shaikh M.A."/>
            <person name="Suttiyut T."/>
            <person name="Ogas R."/>
            <person name="Tomko P."/>
            <person name="Gavelis G."/>
            <person name="Widhalm J.R."/>
            <person name="Wisecaver J.H."/>
        </authorList>
    </citation>
    <scope>NUCLEOTIDE SEQUENCE</scope>
    <source>
        <strain evidence="3">ECLA1</strain>
    </source>
</reference>
<proteinExistence type="inferred from homology"/>
<dbReference type="Proteomes" id="UP001283361">
    <property type="component" value="Unassembled WGS sequence"/>
</dbReference>
<dbReference type="InterPro" id="IPR052666">
    <property type="entry name" value="CYP450_20A1-like"/>
</dbReference>
<comment type="similarity">
    <text evidence="1">Belongs to the cytochrome P450 family.</text>
</comment>
<accession>A0AAE0YQY4</accession>
<dbReference type="Pfam" id="PF00067">
    <property type="entry name" value="p450"/>
    <property type="match status" value="1"/>
</dbReference>
<dbReference type="PANTHER" id="PTHR24280:SF4">
    <property type="entry name" value="CYTOCHROME P450 20A1"/>
    <property type="match status" value="1"/>
</dbReference>
<comment type="caution">
    <text evidence="3">The sequence shown here is derived from an EMBL/GenBank/DDBJ whole genome shotgun (WGS) entry which is preliminary data.</text>
</comment>
<dbReference type="InterPro" id="IPR002401">
    <property type="entry name" value="Cyt_P450_E_grp-I"/>
</dbReference>
<feature type="non-terminal residue" evidence="3">
    <location>
        <position position="1"/>
    </location>
</feature>
<dbReference type="InterPro" id="IPR001128">
    <property type="entry name" value="Cyt_P450"/>
</dbReference>
<evidence type="ECO:0000313" key="3">
    <source>
        <dbReference type="EMBL" id="KAK3754736.1"/>
    </source>
</evidence>
<feature type="compositionally biased region" description="Polar residues" evidence="2">
    <location>
        <begin position="190"/>
        <end position="204"/>
    </location>
</feature>
<feature type="region of interest" description="Disordered" evidence="2">
    <location>
        <begin position="181"/>
        <end position="204"/>
    </location>
</feature>
<protein>
    <submittedName>
        <fullName evidence="3">Uncharacterized protein</fullName>
    </submittedName>
</protein>
<evidence type="ECO:0000313" key="4">
    <source>
        <dbReference type="Proteomes" id="UP001283361"/>
    </source>
</evidence>
<evidence type="ECO:0000256" key="2">
    <source>
        <dbReference type="SAM" id="MobiDB-lite"/>
    </source>
</evidence>
<name>A0AAE0YQY4_9GAST</name>
<dbReference type="GO" id="GO:0016020">
    <property type="term" value="C:membrane"/>
    <property type="evidence" value="ECO:0007669"/>
    <property type="project" value="TreeGrafter"/>
</dbReference>
<evidence type="ECO:0000256" key="1">
    <source>
        <dbReference type="ARBA" id="ARBA00010617"/>
    </source>
</evidence>
<dbReference type="PANTHER" id="PTHR24280">
    <property type="entry name" value="CYTOCHROME P450 20A1"/>
    <property type="match status" value="1"/>
</dbReference>
<dbReference type="GO" id="GO:0016705">
    <property type="term" value="F:oxidoreductase activity, acting on paired donors, with incorporation or reduction of molecular oxygen"/>
    <property type="evidence" value="ECO:0007669"/>
    <property type="project" value="InterPro"/>
</dbReference>
<dbReference type="GO" id="GO:0004497">
    <property type="term" value="F:monooxygenase activity"/>
    <property type="evidence" value="ECO:0007669"/>
    <property type="project" value="InterPro"/>
</dbReference>
<dbReference type="GO" id="GO:0005506">
    <property type="term" value="F:iron ion binding"/>
    <property type="evidence" value="ECO:0007669"/>
    <property type="project" value="InterPro"/>
</dbReference>
<dbReference type="PRINTS" id="PR00463">
    <property type="entry name" value="EP450I"/>
</dbReference>
<gene>
    <name evidence="3" type="ORF">RRG08_000881</name>
</gene>
<dbReference type="Gene3D" id="1.10.630.10">
    <property type="entry name" value="Cytochrome P450"/>
    <property type="match status" value="1"/>
</dbReference>
<dbReference type="EMBL" id="JAWDGP010005644">
    <property type="protein sequence ID" value="KAK3754736.1"/>
    <property type="molecule type" value="Genomic_DNA"/>
</dbReference>
<dbReference type="SUPFAM" id="SSF48264">
    <property type="entry name" value="Cytochrome P450"/>
    <property type="match status" value="1"/>
</dbReference>
<dbReference type="AlphaFoldDB" id="A0AAE0YQY4"/>
<keyword evidence="4" id="KW-1185">Reference proteome</keyword>